<evidence type="ECO:0000256" key="2">
    <source>
        <dbReference type="ARBA" id="ARBA00022630"/>
    </source>
</evidence>
<dbReference type="SUPFAM" id="SSF51905">
    <property type="entry name" value="FAD/NAD(P)-binding domain"/>
    <property type="match status" value="2"/>
</dbReference>
<comment type="caution">
    <text evidence="6">The sequence shown here is derived from an EMBL/GenBank/DDBJ whole genome shotgun (WGS) entry which is preliminary data.</text>
</comment>
<dbReference type="GO" id="GO:0004499">
    <property type="term" value="F:N,N-dimethylaniline monooxygenase activity"/>
    <property type="evidence" value="ECO:0007669"/>
    <property type="project" value="InterPro"/>
</dbReference>
<keyword evidence="2" id="KW-0285">Flavoprotein</keyword>
<dbReference type="AlphaFoldDB" id="A0A166XIL3"/>
<dbReference type="Pfam" id="PF07992">
    <property type="entry name" value="Pyr_redox_2"/>
    <property type="match status" value="1"/>
</dbReference>
<protein>
    <submittedName>
        <fullName evidence="6">Dimethylaniline monooxygenase</fullName>
    </submittedName>
</protein>
<dbReference type="OrthoDB" id="66881at2759"/>
<dbReference type="InterPro" id="IPR020946">
    <property type="entry name" value="Flavin_mOase-like"/>
</dbReference>
<evidence type="ECO:0000256" key="5">
    <source>
        <dbReference type="ARBA" id="ARBA00023002"/>
    </source>
</evidence>
<keyword evidence="7" id="KW-1185">Reference proteome</keyword>
<dbReference type="InterPro" id="IPR036188">
    <property type="entry name" value="FAD/NAD-bd_sf"/>
</dbReference>
<evidence type="ECO:0000256" key="4">
    <source>
        <dbReference type="ARBA" id="ARBA00022857"/>
    </source>
</evidence>
<comment type="similarity">
    <text evidence="1">Belongs to the FMO family.</text>
</comment>
<reference evidence="6 7" key="1">
    <citation type="submission" date="2015-06" db="EMBL/GenBank/DDBJ databases">
        <title>Survival trade-offs in plant roots during colonization by closely related pathogenic and mutualistic fungi.</title>
        <authorList>
            <person name="Hacquard S."/>
            <person name="Kracher B."/>
            <person name="Hiruma K."/>
            <person name="Weinman A."/>
            <person name="Muench P."/>
            <person name="Garrido Oter R."/>
            <person name="Ver Loren van Themaat E."/>
            <person name="Dallerey J.-F."/>
            <person name="Damm U."/>
            <person name="Henrissat B."/>
            <person name="Lespinet O."/>
            <person name="Thon M."/>
            <person name="Kemen E."/>
            <person name="McHardy A.C."/>
            <person name="Schulze-Lefert P."/>
            <person name="O'Connell R.J."/>
        </authorList>
    </citation>
    <scope>NUCLEOTIDE SEQUENCE [LARGE SCALE GENOMIC DNA]</scope>
    <source>
        <strain evidence="6 7">MAFF 238704</strain>
    </source>
</reference>
<dbReference type="GO" id="GO:0050660">
    <property type="term" value="F:flavin adenine dinucleotide binding"/>
    <property type="evidence" value="ECO:0007669"/>
    <property type="project" value="InterPro"/>
</dbReference>
<proteinExistence type="inferred from homology"/>
<dbReference type="Pfam" id="PF00743">
    <property type="entry name" value="FMO-like"/>
    <property type="match status" value="1"/>
</dbReference>
<gene>
    <name evidence="6" type="ORF">CI238_03620</name>
</gene>
<evidence type="ECO:0000256" key="3">
    <source>
        <dbReference type="ARBA" id="ARBA00022827"/>
    </source>
</evidence>
<evidence type="ECO:0000313" key="6">
    <source>
        <dbReference type="EMBL" id="KZL76640.1"/>
    </source>
</evidence>
<dbReference type="PRINTS" id="PR00419">
    <property type="entry name" value="ADXRDTASE"/>
</dbReference>
<keyword evidence="4" id="KW-0521">NADP</keyword>
<dbReference type="InterPro" id="IPR050346">
    <property type="entry name" value="FMO-like"/>
</dbReference>
<evidence type="ECO:0000313" key="7">
    <source>
        <dbReference type="Proteomes" id="UP000076584"/>
    </source>
</evidence>
<dbReference type="PANTHER" id="PTHR23023">
    <property type="entry name" value="DIMETHYLANILINE MONOOXYGENASE"/>
    <property type="match status" value="1"/>
</dbReference>
<dbReference type="InterPro" id="IPR000960">
    <property type="entry name" value="Flavin_mOase"/>
</dbReference>
<dbReference type="EMBL" id="LFIW01002278">
    <property type="protein sequence ID" value="KZL76640.1"/>
    <property type="molecule type" value="Genomic_DNA"/>
</dbReference>
<dbReference type="InterPro" id="IPR023753">
    <property type="entry name" value="FAD/NAD-binding_dom"/>
</dbReference>
<accession>A0A166XIL3</accession>
<name>A0A166XIL3_COLIC</name>
<dbReference type="Proteomes" id="UP000076584">
    <property type="component" value="Unassembled WGS sequence"/>
</dbReference>
<dbReference type="Gene3D" id="3.50.50.60">
    <property type="entry name" value="FAD/NAD(P)-binding domain"/>
    <property type="match status" value="2"/>
</dbReference>
<sequence length="497" mass="55992">MAPRYSSVAVIGAGPSGISAVKALSEEQAFDRIHVFDRRDRIGGTWIYDEEPEPFSTFSSQPVREIPAKLPRSLPPASENVTARTGLYPSLDSNVGSRVMAFTYKPFPSVNSATSINRFGKENPTHPYAKVGGYLEEIAEPFSHLFTFNTHVERVEKVGKKWQLTLRKTQHHFKHEKRDYWWQDTFDAVVVATGHYGVPYVPNIKGLKETVAALPQRFEHSKAYRSPEDYVNKVSFPVKFHASGSGRIIIDNVSQKVVVVGGNVSASDTVSEIHNVVSGPLYVSQRGYNEVLKDAWELPNVVRKPQITQVSVGLDNLIKVSFADGTEADGIEKVHFGTGYRLSYPFLRPDPVTPNGRLSGFYQHVFNIADPSLTVVGQVKAAISFRVYEYQAVAVARYFANRGGGLPSPREQDEWEVKRLQYKGPTSQFHEIKPDYKEYFEFLRRVAGKPAPGTDAYELPAWQDEWALLGFGVLALKQKWWRQLKEIEQKKLIQAKL</sequence>
<keyword evidence="3" id="KW-0274">FAD</keyword>
<keyword evidence="5" id="KW-0560">Oxidoreductase</keyword>
<keyword evidence="6" id="KW-0503">Monooxygenase</keyword>
<dbReference type="PIRSF" id="PIRSF000332">
    <property type="entry name" value="FMO"/>
    <property type="match status" value="1"/>
</dbReference>
<organism evidence="6 7">
    <name type="scientific">Colletotrichum incanum</name>
    <name type="common">Soybean anthracnose fungus</name>
    <dbReference type="NCBI Taxonomy" id="1573173"/>
    <lineage>
        <taxon>Eukaryota</taxon>
        <taxon>Fungi</taxon>
        <taxon>Dikarya</taxon>
        <taxon>Ascomycota</taxon>
        <taxon>Pezizomycotina</taxon>
        <taxon>Sordariomycetes</taxon>
        <taxon>Hypocreomycetidae</taxon>
        <taxon>Glomerellales</taxon>
        <taxon>Glomerellaceae</taxon>
        <taxon>Colletotrichum</taxon>
        <taxon>Colletotrichum spaethianum species complex</taxon>
    </lineage>
</organism>
<dbReference type="GO" id="GO:0050661">
    <property type="term" value="F:NADP binding"/>
    <property type="evidence" value="ECO:0007669"/>
    <property type="project" value="InterPro"/>
</dbReference>
<evidence type="ECO:0000256" key="1">
    <source>
        <dbReference type="ARBA" id="ARBA00009183"/>
    </source>
</evidence>